<keyword evidence="1" id="KW-0347">Helicase</keyword>
<feature type="non-terminal residue" evidence="1">
    <location>
        <position position="86"/>
    </location>
</feature>
<gene>
    <name evidence="1" type="primary">PRP22_2</name>
    <name evidence="1" type="ORF">H4S07_005253</name>
</gene>
<evidence type="ECO:0000313" key="1">
    <source>
        <dbReference type="EMBL" id="KAJ2800128.1"/>
    </source>
</evidence>
<dbReference type="EMBL" id="JANBUP010002490">
    <property type="protein sequence ID" value="KAJ2800128.1"/>
    <property type="molecule type" value="Genomic_DNA"/>
</dbReference>
<keyword evidence="1" id="KW-0067">ATP-binding</keyword>
<protein>
    <submittedName>
        <fullName evidence="1">DEAH-box ATP-dependent RNA helicase prp22</fullName>
        <ecNumber evidence="1">3.6.4.13</ecNumber>
    </submittedName>
</protein>
<keyword evidence="1" id="KW-0378">Hydrolase</keyword>
<proteinExistence type="predicted"/>
<comment type="caution">
    <text evidence="1">The sequence shown here is derived from an EMBL/GenBank/DDBJ whole genome shotgun (WGS) entry which is preliminary data.</text>
</comment>
<keyword evidence="1" id="KW-0547">Nucleotide-binding</keyword>
<name>A0ACC1L2G1_9FUNG</name>
<dbReference type="Proteomes" id="UP001140096">
    <property type="component" value="Unassembled WGS sequence"/>
</dbReference>
<accession>A0ACC1L2G1</accession>
<dbReference type="EC" id="3.6.4.13" evidence="1"/>
<keyword evidence="2" id="KW-1185">Reference proteome</keyword>
<organism evidence="1 2">
    <name type="scientific">Coemansia furcata</name>
    <dbReference type="NCBI Taxonomy" id="417177"/>
    <lineage>
        <taxon>Eukaryota</taxon>
        <taxon>Fungi</taxon>
        <taxon>Fungi incertae sedis</taxon>
        <taxon>Zoopagomycota</taxon>
        <taxon>Kickxellomycotina</taxon>
        <taxon>Kickxellomycetes</taxon>
        <taxon>Kickxellales</taxon>
        <taxon>Kickxellaceae</taxon>
        <taxon>Coemansia</taxon>
    </lineage>
</organism>
<reference evidence="1" key="1">
    <citation type="submission" date="2022-07" db="EMBL/GenBank/DDBJ databases">
        <title>Phylogenomic reconstructions and comparative analyses of Kickxellomycotina fungi.</title>
        <authorList>
            <person name="Reynolds N.K."/>
            <person name="Stajich J.E."/>
            <person name="Barry K."/>
            <person name="Grigoriev I.V."/>
            <person name="Crous P."/>
            <person name="Smith M.E."/>
        </authorList>
    </citation>
    <scope>NUCLEOTIDE SEQUENCE</scope>
    <source>
        <strain evidence="1">CBS 102833</strain>
    </source>
</reference>
<evidence type="ECO:0000313" key="2">
    <source>
        <dbReference type="Proteomes" id="UP001140096"/>
    </source>
</evidence>
<sequence length="86" mass="9698">MGQDSELHRLEYLSLVTKVTNELSNHIGISDKDVAEYIIHLHDASKGLSDFKQKLDQDDCGFSDAFIQTLHRLISTMKPKKGKEPA</sequence>